<name>A0A8X6FHM0_TRICU</name>
<gene>
    <name evidence="2" type="ORF">TNCT_368291</name>
</gene>
<comment type="caution">
    <text evidence="2">The sequence shown here is derived from an EMBL/GenBank/DDBJ whole genome shotgun (WGS) entry which is preliminary data.</text>
</comment>
<evidence type="ECO:0000313" key="2">
    <source>
        <dbReference type="EMBL" id="GFQ80875.1"/>
    </source>
</evidence>
<reference evidence="2" key="1">
    <citation type="submission" date="2020-07" db="EMBL/GenBank/DDBJ databases">
        <title>Multicomponent nature underlies the extraordinary mechanical properties of spider dragline silk.</title>
        <authorList>
            <person name="Kono N."/>
            <person name="Nakamura H."/>
            <person name="Mori M."/>
            <person name="Yoshida Y."/>
            <person name="Ohtoshi R."/>
            <person name="Malay A.D."/>
            <person name="Moran D.A.P."/>
            <person name="Tomita M."/>
            <person name="Numata K."/>
            <person name="Arakawa K."/>
        </authorList>
    </citation>
    <scope>NUCLEOTIDE SEQUENCE</scope>
</reference>
<feature type="region of interest" description="Disordered" evidence="1">
    <location>
        <begin position="1"/>
        <end position="61"/>
    </location>
</feature>
<dbReference type="EMBL" id="BMAO01022287">
    <property type="protein sequence ID" value="GFQ80875.1"/>
    <property type="molecule type" value="Genomic_DNA"/>
</dbReference>
<protein>
    <submittedName>
        <fullName evidence="2">Uncharacterized protein</fullName>
    </submittedName>
</protein>
<evidence type="ECO:0000256" key="1">
    <source>
        <dbReference type="SAM" id="MobiDB-lite"/>
    </source>
</evidence>
<dbReference type="Proteomes" id="UP000887116">
    <property type="component" value="Unassembled WGS sequence"/>
</dbReference>
<sequence length="115" mass="12640">MSSHEQRLRGLGLDETDSADNDVSIEDTLPAPKRAARNDKPEPAKTNTKPDTVKNQEENSTTGFISAMSEFRKLFQRFPGLLEAGKALKNAKSDEEMLDIYMGVMASTVTPQPSP</sequence>
<keyword evidence="3" id="KW-1185">Reference proteome</keyword>
<proteinExistence type="predicted"/>
<accession>A0A8X6FHM0</accession>
<dbReference type="AlphaFoldDB" id="A0A8X6FHM0"/>
<evidence type="ECO:0000313" key="3">
    <source>
        <dbReference type="Proteomes" id="UP000887116"/>
    </source>
</evidence>
<organism evidence="2 3">
    <name type="scientific">Trichonephila clavata</name>
    <name type="common">Joro spider</name>
    <name type="synonym">Nephila clavata</name>
    <dbReference type="NCBI Taxonomy" id="2740835"/>
    <lineage>
        <taxon>Eukaryota</taxon>
        <taxon>Metazoa</taxon>
        <taxon>Ecdysozoa</taxon>
        <taxon>Arthropoda</taxon>
        <taxon>Chelicerata</taxon>
        <taxon>Arachnida</taxon>
        <taxon>Araneae</taxon>
        <taxon>Araneomorphae</taxon>
        <taxon>Entelegynae</taxon>
        <taxon>Araneoidea</taxon>
        <taxon>Nephilidae</taxon>
        <taxon>Trichonephila</taxon>
    </lineage>
</organism>
<feature type="compositionally biased region" description="Acidic residues" evidence="1">
    <location>
        <begin position="14"/>
        <end position="25"/>
    </location>
</feature>